<feature type="compositionally biased region" description="Basic and acidic residues" evidence="1">
    <location>
        <begin position="122"/>
        <end position="133"/>
    </location>
</feature>
<feature type="compositionally biased region" description="Low complexity" evidence="1">
    <location>
        <begin position="9"/>
        <end position="22"/>
    </location>
</feature>
<evidence type="ECO:0000313" key="2">
    <source>
        <dbReference type="Proteomes" id="UP001190640"/>
    </source>
</evidence>
<feature type="compositionally biased region" description="Basic residues" evidence="1">
    <location>
        <begin position="64"/>
        <end position="80"/>
    </location>
</feature>
<dbReference type="RefSeq" id="XP_054833539.1">
    <property type="nucleotide sequence ID" value="XM_054977564.1"/>
</dbReference>
<dbReference type="GO" id="GO:0005634">
    <property type="term" value="C:nucleus"/>
    <property type="evidence" value="ECO:0007669"/>
    <property type="project" value="TreeGrafter"/>
</dbReference>
<evidence type="ECO:0000256" key="1">
    <source>
        <dbReference type="SAM" id="MobiDB-lite"/>
    </source>
</evidence>
<gene>
    <name evidence="3" type="primary">CCDC137</name>
</gene>
<accession>A0AA97KWG2</accession>
<feature type="compositionally biased region" description="Basic and acidic residues" evidence="1">
    <location>
        <begin position="40"/>
        <end position="63"/>
    </location>
</feature>
<dbReference type="GeneID" id="129328473"/>
<dbReference type="AlphaFoldDB" id="A0AA97KWG2"/>
<name>A0AA97KWG2_EUBMA</name>
<reference evidence="3" key="1">
    <citation type="submission" date="2025-08" db="UniProtKB">
        <authorList>
            <consortium name="RefSeq"/>
        </authorList>
    </citation>
    <scope>IDENTIFICATION</scope>
    <source>
        <tissue evidence="3">Blood</tissue>
    </source>
</reference>
<keyword evidence="2" id="KW-1185">Reference proteome</keyword>
<feature type="region of interest" description="Disordered" evidence="1">
    <location>
        <begin position="241"/>
        <end position="264"/>
    </location>
</feature>
<feature type="region of interest" description="Disordered" evidence="1">
    <location>
        <begin position="1"/>
        <end position="150"/>
    </location>
</feature>
<feature type="compositionally biased region" description="Low complexity" evidence="1">
    <location>
        <begin position="246"/>
        <end position="255"/>
    </location>
</feature>
<dbReference type="KEGG" id="emc:129328473"/>
<evidence type="ECO:0000313" key="3">
    <source>
        <dbReference type="RefSeq" id="XP_054833539.1"/>
    </source>
</evidence>
<sequence length="264" mass="30403">MGKQRQKTRAAAASAVSSSSRRGMTPRDGQKKKKINSKPKCVDEQEIPYRLREIMKSCEELKNPKSRKKKKAGSKRKRRSEGKIPVPRFRRQKGESESSYMKRMNQETQHVLFLTQNQPQQEPEKEEPIQEKSQKKKQFQQKKLDKIRKQKEEKKIAVLEKDLLRDSVQFGEVALAPPSLTAKPRKSVAKEKAGKRQLLLMSLLGSGAAASTHKVAPASLARQRIIREERDRVVQAYRDLKKRKQQQQLSAQSQLGMEKLRKPV</sequence>
<proteinExistence type="predicted"/>
<dbReference type="Proteomes" id="UP001190640">
    <property type="component" value="Chromosome 4"/>
</dbReference>
<dbReference type="PANTHER" id="PTHR21838:SF2">
    <property type="entry name" value="COILED-COIL DOMAIN-CONTAINING PROTEIN 137"/>
    <property type="match status" value="1"/>
</dbReference>
<dbReference type="InterPro" id="IPR026680">
    <property type="entry name" value="CCDC137"/>
</dbReference>
<organism evidence="2 3">
    <name type="scientific">Eublepharis macularius</name>
    <name type="common">Leopard gecko</name>
    <name type="synonym">Cyrtodactylus macularius</name>
    <dbReference type="NCBI Taxonomy" id="481883"/>
    <lineage>
        <taxon>Eukaryota</taxon>
        <taxon>Metazoa</taxon>
        <taxon>Chordata</taxon>
        <taxon>Craniata</taxon>
        <taxon>Vertebrata</taxon>
        <taxon>Euteleostomi</taxon>
        <taxon>Lepidosauria</taxon>
        <taxon>Squamata</taxon>
        <taxon>Bifurcata</taxon>
        <taxon>Gekkota</taxon>
        <taxon>Eublepharidae</taxon>
        <taxon>Eublepharinae</taxon>
        <taxon>Eublepharis</taxon>
    </lineage>
</organism>
<protein>
    <submittedName>
        <fullName evidence="3">Coiled-coil domain-containing protein 137 isoform X1</fullName>
    </submittedName>
</protein>
<dbReference type="PANTHER" id="PTHR21838">
    <property type="entry name" value="COILED-COIL DOMAIN-CONTAINING PROTEIN 137"/>
    <property type="match status" value="1"/>
</dbReference>
<dbReference type="CTD" id="339230"/>
<feature type="compositionally biased region" description="Basic residues" evidence="1">
    <location>
        <begin position="134"/>
        <end position="149"/>
    </location>
</feature>